<dbReference type="InterPro" id="IPR014187">
    <property type="entry name" value="ADH_Zn_typ-2"/>
</dbReference>
<dbReference type="CDD" id="cd08298">
    <property type="entry name" value="CAD2"/>
    <property type="match status" value="1"/>
</dbReference>
<dbReference type="EMBL" id="JACWMX010000003">
    <property type="protein sequence ID" value="MBD1393012.1"/>
    <property type="molecule type" value="Genomic_DNA"/>
</dbReference>
<evidence type="ECO:0000256" key="5">
    <source>
        <dbReference type="ARBA" id="ARBA00023002"/>
    </source>
</evidence>
<dbReference type="GO" id="GO:0046872">
    <property type="term" value="F:metal ion binding"/>
    <property type="evidence" value="ECO:0007669"/>
    <property type="project" value="UniProtKB-KW"/>
</dbReference>
<gene>
    <name evidence="7" type="ORF">IDJ76_07880</name>
</gene>
<dbReference type="GO" id="GO:0005737">
    <property type="term" value="C:cytoplasm"/>
    <property type="evidence" value="ECO:0007669"/>
    <property type="project" value="TreeGrafter"/>
</dbReference>
<dbReference type="NCBIfam" id="TIGR02822">
    <property type="entry name" value="adh_fam_2"/>
    <property type="match status" value="1"/>
</dbReference>
<keyword evidence="4" id="KW-0862">Zinc</keyword>
<comment type="similarity">
    <text evidence="2">Belongs to the zinc-containing alcohol dehydrogenase family.</text>
</comment>
<evidence type="ECO:0000256" key="4">
    <source>
        <dbReference type="ARBA" id="ARBA00022833"/>
    </source>
</evidence>
<feature type="domain" description="Alcohol dehydrogenase-like N-terminal" evidence="6">
    <location>
        <begin position="25"/>
        <end position="134"/>
    </location>
</feature>
<organism evidence="7 8">
    <name type="scientific">Mucilaginibacter glaciei</name>
    <dbReference type="NCBI Taxonomy" id="2772109"/>
    <lineage>
        <taxon>Bacteria</taxon>
        <taxon>Pseudomonadati</taxon>
        <taxon>Bacteroidota</taxon>
        <taxon>Sphingobacteriia</taxon>
        <taxon>Sphingobacteriales</taxon>
        <taxon>Sphingobacteriaceae</taxon>
        <taxon>Mucilaginibacter</taxon>
    </lineage>
</organism>
<evidence type="ECO:0000313" key="8">
    <source>
        <dbReference type="Proteomes" id="UP000619078"/>
    </source>
</evidence>
<comment type="cofactor">
    <cofactor evidence="1">
        <name>Zn(2+)</name>
        <dbReference type="ChEBI" id="CHEBI:29105"/>
    </cofactor>
</comment>
<dbReference type="PANTHER" id="PTHR42940:SF8">
    <property type="entry name" value="VACUOLAR PROTEIN SORTING-ASSOCIATED PROTEIN 11"/>
    <property type="match status" value="1"/>
</dbReference>
<dbReference type="InterPro" id="IPR011032">
    <property type="entry name" value="GroES-like_sf"/>
</dbReference>
<dbReference type="PANTHER" id="PTHR42940">
    <property type="entry name" value="ALCOHOL DEHYDROGENASE 1-RELATED"/>
    <property type="match status" value="1"/>
</dbReference>
<evidence type="ECO:0000259" key="6">
    <source>
        <dbReference type="Pfam" id="PF08240"/>
    </source>
</evidence>
<dbReference type="SUPFAM" id="SSF50129">
    <property type="entry name" value="GroES-like"/>
    <property type="match status" value="1"/>
</dbReference>
<dbReference type="Gene3D" id="3.40.50.720">
    <property type="entry name" value="NAD(P)-binding Rossmann-like Domain"/>
    <property type="match status" value="1"/>
</dbReference>
<name>A0A926S1N9_9SPHI</name>
<dbReference type="InterPro" id="IPR036291">
    <property type="entry name" value="NAD(P)-bd_dom_sf"/>
</dbReference>
<proteinExistence type="inferred from homology"/>
<evidence type="ECO:0000256" key="3">
    <source>
        <dbReference type="ARBA" id="ARBA00022723"/>
    </source>
</evidence>
<comment type="caution">
    <text evidence="7">The sequence shown here is derived from an EMBL/GenBank/DDBJ whole genome shotgun (WGS) entry which is preliminary data.</text>
</comment>
<keyword evidence="3" id="KW-0479">Metal-binding</keyword>
<dbReference type="Gene3D" id="3.90.180.10">
    <property type="entry name" value="Medium-chain alcohol dehydrogenases, catalytic domain"/>
    <property type="match status" value="1"/>
</dbReference>
<dbReference type="Proteomes" id="UP000619078">
    <property type="component" value="Unassembled WGS sequence"/>
</dbReference>
<dbReference type="Pfam" id="PF08240">
    <property type="entry name" value="ADH_N"/>
    <property type="match status" value="1"/>
</dbReference>
<dbReference type="GO" id="GO:0004022">
    <property type="term" value="F:alcohol dehydrogenase (NAD+) activity"/>
    <property type="evidence" value="ECO:0007669"/>
    <property type="project" value="TreeGrafter"/>
</dbReference>
<evidence type="ECO:0000256" key="2">
    <source>
        <dbReference type="ARBA" id="ARBA00008072"/>
    </source>
</evidence>
<evidence type="ECO:0000313" key="7">
    <source>
        <dbReference type="EMBL" id="MBD1393012.1"/>
    </source>
</evidence>
<reference evidence="7" key="1">
    <citation type="submission" date="2020-09" db="EMBL/GenBank/DDBJ databases">
        <title>Novel species of Mucilaginibacter isolated from a glacier on the Tibetan Plateau.</title>
        <authorList>
            <person name="Liu Q."/>
            <person name="Xin Y.-H."/>
        </authorList>
    </citation>
    <scope>NUCLEOTIDE SEQUENCE</scope>
    <source>
        <strain evidence="7">ZB1P21</strain>
    </source>
</reference>
<evidence type="ECO:0000256" key="1">
    <source>
        <dbReference type="ARBA" id="ARBA00001947"/>
    </source>
</evidence>
<keyword evidence="8" id="KW-1185">Reference proteome</keyword>
<dbReference type="SUPFAM" id="SSF51735">
    <property type="entry name" value="NAD(P)-binding Rossmann-fold domains"/>
    <property type="match status" value="1"/>
</dbReference>
<dbReference type="InterPro" id="IPR013154">
    <property type="entry name" value="ADH-like_N"/>
</dbReference>
<dbReference type="AlphaFoldDB" id="A0A926S1N9"/>
<keyword evidence="5" id="KW-0560">Oxidoreductase</keyword>
<sequence length="328" mass="35300">MRAMVMDAPGQPLVLKELPLPKPSAKQVLVKIIACGVCRTDLQIMDSELVHPKMPLIPGHEIVGIVAALGSETSKMKKGDLVGIPWLGYTCGHCRYCLKDQENLCENALFTGYTIDGGYAEYTVAFEDYCFLLPIQYGNASGAPLMCAGLIGYRSYRMIAPDTQNLGIYGFGAAAHVLIQLALHQGKKVYAFTRDGDVAAQGFAKKLGAAWAGDSTATPPEPMDSSIIFAPVGSLIPKALKDVGKGGRVICGGIHMSDIPAFPYKLLWEERMVKSVANVTRKDGDEFIELAAQVPVRTAYRVFPLHEANEALAALRNGLIEGAAVLVM</sequence>
<accession>A0A926S1N9</accession>
<protein>
    <submittedName>
        <fullName evidence="7">Zinc-dependent alcohol dehydrogenase family protein</fullName>
    </submittedName>
</protein>